<dbReference type="AlphaFoldDB" id="A0A4C1TLP9"/>
<comment type="caution">
    <text evidence="2">The sequence shown here is derived from an EMBL/GenBank/DDBJ whole genome shotgun (WGS) entry which is preliminary data.</text>
</comment>
<sequence length="180" mass="19757">MRMNALAGYINATTLVSAPEPARAAAYCGPLQVSQRTAGRVIIRKFMRADPWGSESKSFISHLGKRFRNEGGGLRSGSYLFQTPFVAIQRGNTASVMGTLSHGQTWIAGAGRPGTRRDHYRYRNRARGSKTPFCPLLIALRTKANDWPEVIPGGRGSALSIQSAQARAPKRNVHSRYENL</sequence>
<gene>
    <name evidence="2" type="ORF">EVAR_9287_1</name>
</gene>
<dbReference type="OrthoDB" id="2016582at2759"/>
<organism evidence="2 3">
    <name type="scientific">Eumeta variegata</name>
    <name type="common">Bagworm moth</name>
    <name type="synonym">Eumeta japonica</name>
    <dbReference type="NCBI Taxonomy" id="151549"/>
    <lineage>
        <taxon>Eukaryota</taxon>
        <taxon>Metazoa</taxon>
        <taxon>Ecdysozoa</taxon>
        <taxon>Arthropoda</taxon>
        <taxon>Hexapoda</taxon>
        <taxon>Insecta</taxon>
        <taxon>Pterygota</taxon>
        <taxon>Neoptera</taxon>
        <taxon>Endopterygota</taxon>
        <taxon>Lepidoptera</taxon>
        <taxon>Glossata</taxon>
        <taxon>Ditrysia</taxon>
        <taxon>Tineoidea</taxon>
        <taxon>Psychidae</taxon>
        <taxon>Oiketicinae</taxon>
        <taxon>Eumeta</taxon>
    </lineage>
</organism>
<keyword evidence="3" id="KW-1185">Reference proteome</keyword>
<dbReference type="EMBL" id="BGZK01000072">
    <property type="protein sequence ID" value="GBP15509.1"/>
    <property type="molecule type" value="Genomic_DNA"/>
</dbReference>
<reference evidence="2 3" key="1">
    <citation type="journal article" date="2019" name="Commun. Biol.">
        <title>The bagworm genome reveals a unique fibroin gene that provides high tensile strength.</title>
        <authorList>
            <person name="Kono N."/>
            <person name="Nakamura H."/>
            <person name="Ohtoshi R."/>
            <person name="Tomita M."/>
            <person name="Numata K."/>
            <person name="Arakawa K."/>
        </authorList>
    </citation>
    <scope>NUCLEOTIDE SEQUENCE [LARGE SCALE GENOMIC DNA]</scope>
</reference>
<name>A0A4C1TLP9_EUMVA</name>
<evidence type="ECO:0000313" key="2">
    <source>
        <dbReference type="EMBL" id="GBP15509.1"/>
    </source>
</evidence>
<protein>
    <submittedName>
        <fullName evidence="2">Uncharacterized protein</fullName>
    </submittedName>
</protein>
<evidence type="ECO:0000313" key="3">
    <source>
        <dbReference type="Proteomes" id="UP000299102"/>
    </source>
</evidence>
<accession>A0A4C1TLP9</accession>
<feature type="region of interest" description="Disordered" evidence="1">
    <location>
        <begin position="161"/>
        <end position="180"/>
    </location>
</feature>
<evidence type="ECO:0000256" key="1">
    <source>
        <dbReference type="SAM" id="MobiDB-lite"/>
    </source>
</evidence>
<proteinExistence type="predicted"/>
<dbReference type="Proteomes" id="UP000299102">
    <property type="component" value="Unassembled WGS sequence"/>
</dbReference>